<sequence length="75" mass="7881">MPDSRTIERYDVGVVGAGLAGLTAARELSDTALEVVVLGAGSETALEWSGFMEGAVSSGERVAATILADRERRER</sequence>
<gene>
    <name evidence="1" type="ORF">B1756_13605</name>
</gene>
<accession>A0A2Z2HTX5</accession>
<dbReference type="Proteomes" id="UP000250088">
    <property type="component" value="Chromosome"/>
</dbReference>
<dbReference type="EMBL" id="CP019893">
    <property type="protein sequence ID" value="ARS90660.1"/>
    <property type="molecule type" value="Genomic_DNA"/>
</dbReference>
<evidence type="ECO:0008006" key="3">
    <source>
        <dbReference type="Google" id="ProtNLM"/>
    </source>
</evidence>
<proteinExistence type="predicted"/>
<dbReference type="AlphaFoldDB" id="A0A2Z2HTX5"/>
<protein>
    <recommendedName>
        <fullName evidence="3">FAD-dependent oxidoreductase 2 FAD binding domain-containing protein</fullName>
    </recommendedName>
</protein>
<dbReference type="KEGG" id="naj:B1756_13605"/>
<dbReference type="InterPro" id="IPR050703">
    <property type="entry name" value="Flavin_MAO"/>
</dbReference>
<organism evidence="1 2">
    <name type="scientific">Natrarchaeobaculum aegyptiacum</name>
    <dbReference type="NCBI Taxonomy" id="745377"/>
    <lineage>
        <taxon>Archaea</taxon>
        <taxon>Methanobacteriati</taxon>
        <taxon>Methanobacteriota</taxon>
        <taxon>Stenosarchaea group</taxon>
        <taxon>Halobacteria</taxon>
        <taxon>Halobacteriales</taxon>
        <taxon>Natrialbaceae</taxon>
        <taxon>Natrarchaeobaculum</taxon>
    </lineage>
</organism>
<dbReference type="PANTHER" id="PTHR43563">
    <property type="entry name" value="AMINE OXIDASE"/>
    <property type="match status" value="1"/>
</dbReference>
<dbReference type="PANTHER" id="PTHR43563:SF1">
    <property type="entry name" value="AMINE OXIDASE [FLAVIN-CONTAINING] B"/>
    <property type="match status" value="1"/>
</dbReference>
<reference evidence="2" key="1">
    <citation type="submission" date="2017-02" db="EMBL/GenBank/DDBJ databases">
        <title>Natronthermophilus aegyptiacus gen. nov.,sp. nov., an aerobic, extremely halophilic alkalithermophilic archaeon isolated from the athalassohaline Wadi An Natrun, Egypt.</title>
        <authorList>
            <person name="Zhao B."/>
        </authorList>
    </citation>
    <scope>NUCLEOTIDE SEQUENCE [LARGE SCALE GENOMIC DNA]</scope>
    <source>
        <strain evidence="2">JW/NM-HA 15</strain>
    </source>
</reference>
<keyword evidence="2" id="KW-1185">Reference proteome</keyword>
<name>A0A2Z2HTX5_9EURY</name>
<dbReference type="SUPFAM" id="SSF51905">
    <property type="entry name" value="FAD/NAD(P)-binding domain"/>
    <property type="match status" value="1"/>
</dbReference>
<dbReference type="GeneID" id="68749367"/>
<dbReference type="InterPro" id="IPR036188">
    <property type="entry name" value="FAD/NAD-bd_sf"/>
</dbReference>
<dbReference type="GO" id="GO:0016491">
    <property type="term" value="F:oxidoreductase activity"/>
    <property type="evidence" value="ECO:0007669"/>
    <property type="project" value="UniProtKB-ARBA"/>
</dbReference>
<evidence type="ECO:0000313" key="1">
    <source>
        <dbReference type="EMBL" id="ARS90660.1"/>
    </source>
</evidence>
<evidence type="ECO:0000313" key="2">
    <source>
        <dbReference type="Proteomes" id="UP000250088"/>
    </source>
</evidence>
<dbReference type="Pfam" id="PF13450">
    <property type="entry name" value="NAD_binding_8"/>
    <property type="match status" value="1"/>
</dbReference>
<dbReference type="RefSeq" id="WP_086889033.1">
    <property type="nucleotide sequence ID" value="NZ_CP019893.1"/>
</dbReference>
<dbReference type="Gene3D" id="3.50.50.60">
    <property type="entry name" value="FAD/NAD(P)-binding domain"/>
    <property type="match status" value="2"/>
</dbReference>